<gene>
    <name evidence="13" type="ORF">BRAFLDRAFT_275680</name>
</gene>
<proteinExistence type="inferred from homology"/>
<evidence type="ECO:0000256" key="8">
    <source>
        <dbReference type="ARBA" id="ARBA00023034"/>
    </source>
</evidence>
<dbReference type="AlphaFoldDB" id="C3ZDT8"/>
<evidence type="ECO:0000256" key="10">
    <source>
        <dbReference type="ARBA" id="ARBA00023157"/>
    </source>
</evidence>
<evidence type="ECO:0000256" key="12">
    <source>
        <dbReference type="PIRSR" id="PIRSR005557-2"/>
    </source>
</evidence>
<evidence type="ECO:0000313" key="13">
    <source>
        <dbReference type="EMBL" id="EEN48894.1"/>
    </source>
</evidence>
<evidence type="ECO:0000256" key="6">
    <source>
        <dbReference type="ARBA" id="ARBA00022968"/>
    </source>
</evidence>
<evidence type="ECO:0000256" key="1">
    <source>
        <dbReference type="ARBA" id="ARBA00004323"/>
    </source>
</evidence>
<reference evidence="13" key="1">
    <citation type="journal article" date="2008" name="Nature">
        <title>The amphioxus genome and the evolution of the chordate karyotype.</title>
        <authorList>
            <consortium name="US DOE Joint Genome Institute (JGI-PGF)"/>
            <person name="Putnam N.H."/>
            <person name="Butts T."/>
            <person name="Ferrier D.E.K."/>
            <person name="Furlong R.F."/>
            <person name="Hellsten U."/>
            <person name="Kawashima T."/>
            <person name="Robinson-Rechavi M."/>
            <person name="Shoguchi E."/>
            <person name="Terry A."/>
            <person name="Yu J.-K."/>
            <person name="Benito-Gutierrez E.L."/>
            <person name="Dubchak I."/>
            <person name="Garcia-Fernandez J."/>
            <person name="Gibson-Brown J.J."/>
            <person name="Grigoriev I.V."/>
            <person name="Horton A.C."/>
            <person name="de Jong P.J."/>
            <person name="Jurka J."/>
            <person name="Kapitonov V.V."/>
            <person name="Kohara Y."/>
            <person name="Kuroki Y."/>
            <person name="Lindquist E."/>
            <person name="Lucas S."/>
            <person name="Osoegawa K."/>
            <person name="Pennacchio L.A."/>
            <person name="Salamov A.A."/>
            <person name="Satou Y."/>
            <person name="Sauka-Spengler T."/>
            <person name="Schmutz J."/>
            <person name="Shin-I T."/>
            <person name="Toyoda A."/>
            <person name="Bronner-Fraser M."/>
            <person name="Fujiyama A."/>
            <person name="Holland L.Z."/>
            <person name="Holland P.W.H."/>
            <person name="Satoh N."/>
            <person name="Rokhsar D.S."/>
        </authorList>
    </citation>
    <scope>NUCLEOTIDE SEQUENCE [LARGE SCALE GENOMIC DNA]</scope>
    <source>
        <strain evidence="13">S238N-H82</strain>
        <tissue evidence="13">Testes</tissue>
    </source>
</reference>
<accession>C3ZDT8</accession>
<dbReference type="Gene3D" id="3.90.1480.20">
    <property type="entry name" value="Glycosyl transferase family 29"/>
    <property type="match status" value="1"/>
</dbReference>
<keyword evidence="6" id="KW-0735">Signal-anchor</keyword>
<keyword evidence="3" id="KW-0328">Glycosyltransferase</keyword>
<dbReference type="InterPro" id="IPR012163">
    <property type="entry name" value="Sialyl_trans"/>
</dbReference>
<comment type="similarity">
    <text evidence="2">Belongs to the glycosyltransferase 29 family.</text>
</comment>
<organism>
    <name type="scientific">Branchiostoma floridae</name>
    <name type="common">Florida lancelet</name>
    <name type="synonym">Amphioxus</name>
    <dbReference type="NCBI Taxonomy" id="7739"/>
    <lineage>
        <taxon>Eukaryota</taxon>
        <taxon>Metazoa</taxon>
        <taxon>Chordata</taxon>
        <taxon>Cephalochordata</taxon>
        <taxon>Leptocardii</taxon>
        <taxon>Amphioxiformes</taxon>
        <taxon>Branchiostomatidae</taxon>
        <taxon>Branchiostoma</taxon>
    </lineage>
</organism>
<keyword evidence="7" id="KW-1133">Transmembrane helix</keyword>
<dbReference type="PANTHER" id="PTHR11987:SF54">
    <property type="entry name" value="ST8 ALPHA-N-ACETYL-NEURAMINIDE ALPHA-2,8-SIALYLTRANSFERASE 6"/>
    <property type="match status" value="1"/>
</dbReference>
<evidence type="ECO:0000256" key="7">
    <source>
        <dbReference type="ARBA" id="ARBA00022989"/>
    </source>
</evidence>
<keyword evidence="11" id="KW-0325">Glycoprotein</keyword>
<dbReference type="PANTHER" id="PTHR11987">
    <property type="entry name" value="ALPHA-2,8-SIALYLTRANSFERASE"/>
    <property type="match status" value="1"/>
</dbReference>
<evidence type="ECO:0000256" key="5">
    <source>
        <dbReference type="ARBA" id="ARBA00022692"/>
    </source>
</evidence>
<evidence type="ECO:0000256" key="2">
    <source>
        <dbReference type="ARBA" id="ARBA00006003"/>
    </source>
</evidence>
<dbReference type="Pfam" id="PF00777">
    <property type="entry name" value="Glyco_transf_29"/>
    <property type="match status" value="1"/>
</dbReference>
<dbReference type="InParanoid" id="C3ZDT8"/>
<dbReference type="InterPro" id="IPR050943">
    <property type="entry name" value="Glycosyltr_29_Sialyltrsf"/>
</dbReference>
<evidence type="ECO:0000256" key="4">
    <source>
        <dbReference type="ARBA" id="ARBA00022679"/>
    </source>
</evidence>
<name>C3ZDT8_BRAFL</name>
<dbReference type="STRING" id="7739.C3ZDT8"/>
<dbReference type="eggNOG" id="KOG2692">
    <property type="taxonomic scope" value="Eukaryota"/>
</dbReference>
<evidence type="ECO:0000256" key="3">
    <source>
        <dbReference type="ARBA" id="ARBA00022676"/>
    </source>
</evidence>
<keyword evidence="10" id="KW-1015">Disulfide bond</keyword>
<comment type="subcellular location">
    <subcellularLocation>
        <location evidence="1">Golgi apparatus membrane</location>
        <topology evidence="1">Single-pass type II membrane protein</topology>
    </subcellularLocation>
</comment>
<evidence type="ECO:0000256" key="9">
    <source>
        <dbReference type="ARBA" id="ARBA00023136"/>
    </source>
</evidence>
<sequence>MEAFHHPWNRDDTSLSLTRSELEQCCSSRKMALMTQENYAVGQRVPSAFNLTQFYTLTEKIHNLLRKKSPFPEKLYKTCSVVGNSGVLRESNCADHIDGADYVFRCNMPPLNDKRHLSHVGTKSNFTTVPMSMLRKYGKIEKSQELKDRWYNQTLQYEGMVIIKKPKDSTAVMQAELEKRRTDLRVAYEDPAHFIAVQKYWAQRGLPRKITSGFYVITVALMLCEQVNVYGFWPFPFDDSGGKVRYHYYYAPIFVAPETHDMAVEFMKVRELHQKGVIKMQLGKCQDKKPVRKHRKL</sequence>
<dbReference type="EMBL" id="GG666612">
    <property type="protein sequence ID" value="EEN48894.1"/>
    <property type="molecule type" value="Genomic_DNA"/>
</dbReference>
<keyword evidence="4" id="KW-0808">Transferase</keyword>
<keyword evidence="8" id="KW-0333">Golgi apparatus</keyword>
<dbReference type="CDD" id="cd23963">
    <property type="entry name" value="GT29_ST8SIA"/>
    <property type="match status" value="1"/>
</dbReference>
<keyword evidence="9" id="KW-0472">Membrane</keyword>
<evidence type="ECO:0000256" key="11">
    <source>
        <dbReference type="ARBA" id="ARBA00023180"/>
    </source>
</evidence>
<dbReference type="GO" id="GO:0000139">
    <property type="term" value="C:Golgi membrane"/>
    <property type="evidence" value="ECO:0007669"/>
    <property type="project" value="UniProtKB-SubCell"/>
</dbReference>
<dbReference type="PIRSF" id="PIRSF005557">
    <property type="entry name" value="Sialyl_trans"/>
    <property type="match status" value="1"/>
</dbReference>
<feature type="disulfide bond" evidence="12">
    <location>
        <begin position="79"/>
        <end position="224"/>
    </location>
</feature>
<dbReference type="InterPro" id="IPR001675">
    <property type="entry name" value="Glyco_trans_29"/>
</dbReference>
<keyword evidence="5" id="KW-0812">Transmembrane</keyword>
<protein>
    <submittedName>
        <fullName evidence="13">Uncharacterized protein</fullName>
    </submittedName>
</protein>
<dbReference type="InterPro" id="IPR038578">
    <property type="entry name" value="GT29-like_sf"/>
</dbReference>
<dbReference type="GO" id="GO:0008373">
    <property type="term" value="F:sialyltransferase activity"/>
    <property type="evidence" value="ECO:0007669"/>
    <property type="project" value="InterPro"/>
</dbReference>